<evidence type="ECO:0000313" key="2">
    <source>
        <dbReference type="Proteomes" id="UP001219518"/>
    </source>
</evidence>
<reference evidence="1" key="1">
    <citation type="submission" date="2021-07" db="EMBL/GenBank/DDBJ databases">
        <authorList>
            <person name="Catto M.A."/>
            <person name="Jacobson A."/>
            <person name="Kennedy G."/>
            <person name="Labadie P."/>
            <person name="Hunt B.G."/>
            <person name="Srinivasan R."/>
        </authorList>
    </citation>
    <scope>NUCLEOTIDE SEQUENCE</scope>
    <source>
        <strain evidence="1">PL_HMW_Pooled</strain>
        <tissue evidence="1">Head</tissue>
    </source>
</reference>
<dbReference type="EMBL" id="JAHWGI010000383">
    <property type="protein sequence ID" value="KAK3914639.1"/>
    <property type="molecule type" value="Genomic_DNA"/>
</dbReference>
<dbReference type="AlphaFoldDB" id="A0AAE1H4I6"/>
<name>A0AAE1H4I6_9NEOP</name>
<proteinExistence type="predicted"/>
<evidence type="ECO:0000313" key="1">
    <source>
        <dbReference type="EMBL" id="KAK3914639.1"/>
    </source>
</evidence>
<gene>
    <name evidence="1" type="ORF">KUF71_005435</name>
</gene>
<keyword evidence="2" id="KW-1185">Reference proteome</keyword>
<organism evidence="1 2">
    <name type="scientific">Frankliniella fusca</name>
    <dbReference type="NCBI Taxonomy" id="407009"/>
    <lineage>
        <taxon>Eukaryota</taxon>
        <taxon>Metazoa</taxon>
        <taxon>Ecdysozoa</taxon>
        <taxon>Arthropoda</taxon>
        <taxon>Hexapoda</taxon>
        <taxon>Insecta</taxon>
        <taxon>Pterygota</taxon>
        <taxon>Neoptera</taxon>
        <taxon>Paraneoptera</taxon>
        <taxon>Thysanoptera</taxon>
        <taxon>Terebrantia</taxon>
        <taxon>Thripoidea</taxon>
        <taxon>Thripidae</taxon>
        <taxon>Frankliniella</taxon>
    </lineage>
</organism>
<accession>A0AAE1H4I6</accession>
<sequence>MLALGPVYELVETLLQFLDLEPVSVEGHHSKLIHHFFFFSSLPKKFPAISVSLTSPLLKVEHEVEE</sequence>
<protein>
    <submittedName>
        <fullName evidence="1">DnaJ-like protein subfamily C member 10</fullName>
    </submittedName>
</protein>
<reference evidence="1" key="2">
    <citation type="journal article" date="2023" name="BMC Genomics">
        <title>Pest status, molecular evolution, and epigenetic factors derived from the genome assembly of Frankliniella fusca, a thysanopteran phytovirus vector.</title>
        <authorList>
            <person name="Catto M.A."/>
            <person name="Labadie P.E."/>
            <person name="Jacobson A.L."/>
            <person name="Kennedy G.G."/>
            <person name="Srinivasan R."/>
            <person name="Hunt B.G."/>
        </authorList>
    </citation>
    <scope>NUCLEOTIDE SEQUENCE</scope>
    <source>
        <strain evidence="1">PL_HMW_Pooled</strain>
    </source>
</reference>
<comment type="caution">
    <text evidence="1">The sequence shown here is derived from an EMBL/GenBank/DDBJ whole genome shotgun (WGS) entry which is preliminary data.</text>
</comment>
<dbReference type="Proteomes" id="UP001219518">
    <property type="component" value="Unassembled WGS sequence"/>
</dbReference>